<dbReference type="GO" id="GO:0005524">
    <property type="term" value="F:ATP binding"/>
    <property type="evidence" value="ECO:0007669"/>
    <property type="project" value="UniProtKB-UniRule"/>
</dbReference>
<evidence type="ECO:0000256" key="4">
    <source>
        <dbReference type="ARBA" id="ARBA00020963"/>
    </source>
</evidence>
<dbReference type="NCBIfam" id="TIGR00636">
    <property type="entry name" value="PduO_Nterm"/>
    <property type="match status" value="1"/>
</dbReference>
<evidence type="ECO:0000256" key="13">
    <source>
        <dbReference type="ARBA" id="ARBA00048692"/>
    </source>
</evidence>
<dbReference type="Pfam" id="PF01923">
    <property type="entry name" value="Cob_adeno_trans"/>
    <property type="match status" value="1"/>
</dbReference>
<dbReference type="PANTHER" id="PTHR12213:SF0">
    <property type="entry name" value="CORRINOID ADENOSYLTRANSFERASE MMAB"/>
    <property type="match status" value="1"/>
</dbReference>
<comment type="pathway">
    <text evidence="1 14">Cofactor biosynthesis; adenosylcobalamin biosynthesis; adenosylcobalamin from cob(II)yrinate a,c-diamide: step 2/7.</text>
</comment>
<dbReference type="Proteomes" id="UP000774000">
    <property type="component" value="Unassembled WGS sequence"/>
</dbReference>
<organism evidence="16 17">
    <name type="scientific">Halanaerobacter jeridensis</name>
    <dbReference type="NCBI Taxonomy" id="706427"/>
    <lineage>
        <taxon>Bacteria</taxon>
        <taxon>Bacillati</taxon>
        <taxon>Bacillota</taxon>
        <taxon>Clostridia</taxon>
        <taxon>Halanaerobiales</taxon>
        <taxon>Halobacteroidaceae</taxon>
        <taxon>Halanaerobacter</taxon>
    </lineage>
</organism>
<dbReference type="SUPFAM" id="SSF89028">
    <property type="entry name" value="Cobalamin adenosyltransferase-like"/>
    <property type="match status" value="1"/>
</dbReference>
<comment type="catalytic activity">
    <reaction evidence="12 14">
        <text>2 cob(II)yrinate a,c diamide + reduced [electron-transfer flavoprotein] + 2 ATP = 2 adenosylcob(III)yrinate a,c-diamide + 2 triphosphate + oxidized [electron-transfer flavoprotein] + 3 H(+)</text>
        <dbReference type="Rhea" id="RHEA:11528"/>
        <dbReference type="Rhea" id="RHEA-COMP:10685"/>
        <dbReference type="Rhea" id="RHEA-COMP:10686"/>
        <dbReference type="ChEBI" id="CHEBI:15378"/>
        <dbReference type="ChEBI" id="CHEBI:18036"/>
        <dbReference type="ChEBI" id="CHEBI:30616"/>
        <dbReference type="ChEBI" id="CHEBI:57692"/>
        <dbReference type="ChEBI" id="CHEBI:58307"/>
        <dbReference type="ChEBI" id="CHEBI:58503"/>
        <dbReference type="ChEBI" id="CHEBI:58537"/>
        <dbReference type="EC" id="2.5.1.17"/>
    </reaction>
</comment>
<comment type="similarity">
    <text evidence="2 14">Belongs to the Cob(I)alamin adenosyltransferase family.</text>
</comment>
<dbReference type="InterPro" id="IPR036451">
    <property type="entry name" value="CblAdoTrfase-like_sf"/>
</dbReference>
<feature type="domain" description="Cobalamin adenosyltransferase-like" evidence="15">
    <location>
        <begin position="3"/>
        <end position="163"/>
    </location>
</feature>
<evidence type="ECO:0000313" key="16">
    <source>
        <dbReference type="EMBL" id="MBM7557148.1"/>
    </source>
</evidence>
<keyword evidence="6 14" id="KW-0808">Transferase</keyword>
<dbReference type="GO" id="GO:0009236">
    <property type="term" value="P:cobalamin biosynthetic process"/>
    <property type="evidence" value="ECO:0007669"/>
    <property type="project" value="UniProtKB-UniRule"/>
</dbReference>
<evidence type="ECO:0000256" key="11">
    <source>
        <dbReference type="ARBA" id="ARBA00033354"/>
    </source>
</evidence>
<sequence>MSVYTGNGDQGQTDLFSGERVKKYDTQVEAYGAVDEVNSLLGKARSQIEDEQISEVISEVQQKLFTLGAELASRHKKLETKITAEDVNHLEEKIDFFQQKVDLQKGFSIPGDSETGSTLDLARTVTRRAERRIVELSEEDYQLNEAVAQYINRLSDLLFVLRIVEDSK</sequence>
<keyword evidence="5 14" id="KW-0169">Cobalamin biosynthesis</keyword>
<dbReference type="EC" id="2.5.1.17" evidence="3 14"/>
<keyword evidence="17" id="KW-1185">Reference proteome</keyword>
<comment type="catalytic activity">
    <reaction evidence="13 14">
        <text>2 cob(II)alamin + reduced [electron-transfer flavoprotein] + 2 ATP = 2 adenosylcob(III)alamin + 2 triphosphate + oxidized [electron-transfer flavoprotein] + 3 H(+)</text>
        <dbReference type="Rhea" id="RHEA:28671"/>
        <dbReference type="Rhea" id="RHEA-COMP:10685"/>
        <dbReference type="Rhea" id="RHEA-COMP:10686"/>
        <dbReference type="ChEBI" id="CHEBI:15378"/>
        <dbReference type="ChEBI" id="CHEBI:16304"/>
        <dbReference type="ChEBI" id="CHEBI:18036"/>
        <dbReference type="ChEBI" id="CHEBI:18408"/>
        <dbReference type="ChEBI" id="CHEBI:30616"/>
        <dbReference type="ChEBI" id="CHEBI:57692"/>
        <dbReference type="ChEBI" id="CHEBI:58307"/>
        <dbReference type="EC" id="2.5.1.17"/>
    </reaction>
</comment>
<evidence type="ECO:0000256" key="3">
    <source>
        <dbReference type="ARBA" id="ARBA00012454"/>
    </source>
</evidence>
<dbReference type="AlphaFoldDB" id="A0A938XTB1"/>
<dbReference type="RefSeq" id="WP_204701907.1">
    <property type="nucleotide sequence ID" value="NZ_JAFBDQ010000009.1"/>
</dbReference>
<evidence type="ECO:0000256" key="9">
    <source>
        <dbReference type="ARBA" id="ARBA00031529"/>
    </source>
</evidence>
<dbReference type="InterPro" id="IPR016030">
    <property type="entry name" value="CblAdoTrfase-like"/>
</dbReference>
<keyword evidence="7 14" id="KW-0547">Nucleotide-binding</keyword>
<evidence type="ECO:0000256" key="14">
    <source>
        <dbReference type="RuleBase" id="RU366026"/>
    </source>
</evidence>
<dbReference type="Gene3D" id="1.20.1200.10">
    <property type="entry name" value="Cobalamin adenosyltransferase-like"/>
    <property type="match status" value="1"/>
</dbReference>
<gene>
    <name evidence="16" type="ORF">JOC47_002002</name>
</gene>
<protein>
    <recommendedName>
        <fullName evidence="4 14">Corrinoid adenosyltransferase</fullName>
        <ecNumber evidence="3 14">2.5.1.17</ecNumber>
    </recommendedName>
    <alternativeName>
        <fullName evidence="9 14">Cob(II)alamin adenosyltransferase</fullName>
    </alternativeName>
    <alternativeName>
        <fullName evidence="11 14">Cob(II)yrinic acid a,c-diamide adenosyltransferase</fullName>
    </alternativeName>
    <alternativeName>
        <fullName evidence="10 14">Cobinamide/cobalamin adenosyltransferase</fullName>
    </alternativeName>
</protein>
<dbReference type="PANTHER" id="PTHR12213">
    <property type="entry name" value="CORRINOID ADENOSYLTRANSFERASE"/>
    <property type="match status" value="1"/>
</dbReference>
<evidence type="ECO:0000259" key="15">
    <source>
        <dbReference type="Pfam" id="PF01923"/>
    </source>
</evidence>
<accession>A0A938XTB1</accession>
<evidence type="ECO:0000256" key="7">
    <source>
        <dbReference type="ARBA" id="ARBA00022741"/>
    </source>
</evidence>
<evidence type="ECO:0000256" key="2">
    <source>
        <dbReference type="ARBA" id="ARBA00007487"/>
    </source>
</evidence>
<evidence type="ECO:0000256" key="5">
    <source>
        <dbReference type="ARBA" id="ARBA00022573"/>
    </source>
</evidence>
<evidence type="ECO:0000256" key="6">
    <source>
        <dbReference type="ARBA" id="ARBA00022679"/>
    </source>
</evidence>
<comment type="caution">
    <text evidence="16">The sequence shown here is derived from an EMBL/GenBank/DDBJ whole genome shotgun (WGS) entry which is preliminary data.</text>
</comment>
<keyword evidence="8 14" id="KW-0067">ATP-binding</keyword>
<reference evidence="16" key="1">
    <citation type="submission" date="2021-01" db="EMBL/GenBank/DDBJ databases">
        <title>Genomic Encyclopedia of Type Strains, Phase IV (KMG-IV): sequencing the most valuable type-strain genomes for metagenomic binning, comparative biology and taxonomic classification.</title>
        <authorList>
            <person name="Goeker M."/>
        </authorList>
    </citation>
    <scope>NUCLEOTIDE SEQUENCE</scope>
    <source>
        <strain evidence="16">DSM 23230</strain>
    </source>
</reference>
<dbReference type="GO" id="GO:0008817">
    <property type="term" value="F:corrinoid adenosyltransferase activity"/>
    <property type="evidence" value="ECO:0007669"/>
    <property type="project" value="UniProtKB-UniRule"/>
</dbReference>
<evidence type="ECO:0000256" key="10">
    <source>
        <dbReference type="ARBA" id="ARBA00033334"/>
    </source>
</evidence>
<dbReference type="InterPro" id="IPR029499">
    <property type="entry name" value="PduO-typ"/>
</dbReference>
<evidence type="ECO:0000256" key="1">
    <source>
        <dbReference type="ARBA" id="ARBA00005121"/>
    </source>
</evidence>
<proteinExistence type="inferred from homology"/>
<dbReference type="EMBL" id="JAFBDQ010000009">
    <property type="protein sequence ID" value="MBM7557148.1"/>
    <property type="molecule type" value="Genomic_DNA"/>
</dbReference>
<evidence type="ECO:0000256" key="12">
    <source>
        <dbReference type="ARBA" id="ARBA00048555"/>
    </source>
</evidence>
<evidence type="ECO:0000256" key="8">
    <source>
        <dbReference type="ARBA" id="ARBA00022840"/>
    </source>
</evidence>
<evidence type="ECO:0000313" key="17">
    <source>
        <dbReference type="Proteomes" id="UP000774000"/>
    </source>
</evidence>
<name>A0A938XTB1_9FIRM</name>